<dbReference type="PROSITE" id="PS00233">
    <property type="entry name" value="CHIT_BIND_RR_1"/>
    <property type="match status" value="1"/>
</dbReference>
<dbReference type="InterPro" id="IPR051217">
    <property type="entry name" value="Insect_Cuticle_Struc_Prot"/>
</dbReference>
<evidence type="ECO:0000256" key="5">
    <source>
        <dbReference type="SAM" id="SignalP"/>
    </source>
</evidence>
<protein>
    <submittedName>
        <fullName evidence="6">Uncharacterized protein</fullName>
    </submittedName>
</protein>
<gene>
    <name evidence="6" type="ORF">LSINAPIS_LOCUS5667</name>
</gene>
<dbReference type="Proteomes" id="UP000324832">
    <property type="component" value="Unassembled WGS sequence"/>
</dbReference>
<keyword evidence="7" id="KW-1185">Reference proteome</keyword>
<evidence type="ECO:0000313" key="7">
    <source>
        <dbReference type="Proteomes" id="UP000324832"/>
    </source>
</evidence>
<dbReference type="PANTHER" id="PTHR12236">
    <property type="entry name" value="STRUCTURAL CONTITUENT OF CUTICLE"/>
    <property type="match status" value="1"/>
</dbReference>
<dbReference type="GO" id="GO:0005615">
    <property type="term" value="C:extracellular space"/>
    <property type="evidence" value="ECO:0007669"/>
    <property type="project" value="TreeGrafter"/>
</dbReference>
<dbReference type="GO" id="GO:0031012">
    <property type="term" value="C:extracellular matrix"/>
    <property type="evidence" value="ECO:0007669"/>
    <property type="project" value="TreeGrafter"/>
</dbReference>
<evidence type="ECO:0000256" key="2">
    <source>
        <dbReference type="ARBA" id="ARBA00022729"/>
    </source>
</evidence>
<dbReference type="PRINTS" id="PR00947">
    <property type="entry name" value="CUTICLE"/>
</dbReference>
<feature type="compositionally biased region" description="Polar residues" evidence="4">
    <location>
        <begin position="98"/>
        <end position="112"/>
    </location>
</feature>
<evidence type="ECO:0000256" key="3">
    <source>
        <dbReference type="PROSITE-ProRule" id="PRU00497"/>
    </source>
</evidence>
<feature type="chain" id="PRO_5022823918" evidence="5">
    <location>
        <begin position="17"/>
        <end position="437"/>
    </location>
</feature>
<evidence type="ECO:0000256" key="4">
    <source>
        <dbReference type="SAM" id="MobiDB-lite"/>
    </source>
</evidence>
<organism evidence="6 7">
    <name type="scientific">Leptidea sinapis</name>
    <dbReference type="NCBI Taxonomy" id="189913"/>
    <lineage>
        <taxon>Eukaryota</taxon>
        <taxon>Metazoa</taxon>
        <taxon>Ecdysozoa</taxon>
        <taxon>Arthropoda</taxon>
        <taxon>Hexapoda</taxon>
        <taxon>Insecta</taxon>
        <taxon>Pterygota</taxon>
        <taxon>Neoptera</taxon>
        <taxon>Endopterygota</taxon>
        <taxon>Lepidoptera</taxon>
        <taxon>Glossata</taxon>
        <taxon>Ditrysia</taxon>
        <taxon>Papilionoidea</taxon>
        <taxon>Pieridae</taxon>
        <taxon>Dismorphiinae</taxon>
        <taxon>Leptidea</taxon>
    </lineage>
</organism>
<dbReference type="GO" id="GO:0042302">
    <property type="term" value="F:structural constituent of cuticle"/>
    <property type="evidence" value="ECO:0007669"/>
    <property type="project" value="UniProtKB-UniRule"/>
</dbReference>
<keyword evidence="1 3" id="KW-0193">Cuticle</keyword>
<dbReference type="InterPro" id="IPR031311">
    <property type="entry name" value="CHIT_BIND_RR_consensus"/>
</dbReference>
<dbReference type="Pfam" id="PF00379">
    <property type="entry name" value="Chitin_bind_4"/>
    <property type="match status" value="1"/>
</dbReference>
<dbReference type="PROSITE" id="PS51155">
    <property type="entry name" value="CHIT_BIND_RR_2"/>
    <property type="match status" value="1"/>
</dbReference>
<evidence type="ECO:0000313" key="6">
    <source>
        <dbReference type="EMBL" id="VVC93491.1"/>
    </source>
</evidence>
<keyword evidence="2 5" id="KW-0732">Signal</keyword>
<reference evidence="6 7" key="1">
    <citation type="submission" date="2017-07" db="EMBL/GenBank/DDBJ databases">
        <authorList>
            <person name="Talla V."/>
            <person name="Backstrom N."/>
        </authorList>
    </citation>
    <scope>NUCLEOTIDE SEQUENCE [LARGE SCALE GENOMIC DNA]</scope>
</reference>
<proteinExistence type="predicted"/>
<evidence type="ECO:0000256" key="1">
    <source>
        <dbReference type="ARBA" id="ARBA00022460"/>
    </source>
</evidence>
<dbReference type="AlphaFoldDB" id="A0A5E4Q852"/>
<dbReference type="PANTHER" id="PTHR12236:SF95">
    <property type="entry name" value="CUTICULAR PROTEIN 76BD, ISOFORM C-RELATED"/>
    <property type="match status" value="1"/>
</dbReference>
<accession>A0A5E4Q852</accession>
<dbReference type="EMBL" id="FZQP02001670">
    <property type="protein sequence ID" value="VVC93491.1"/>
    <property type="molecule type" value="Genomic_DNA"/>
</dbReference>
<feature type="signal peptide" evidence="5">
    <location>
        <begin position="1"/>
        <end position="16"/>
    </location>
</feature>
<name>A0A5E4Q852_9NEOP</name>
<feature type="region of interest" description="Disordered" evidence="4">
    <location>
        <begin position="98"/>
        <end position="120"/>
    </location>
</feature>
<dbReference type="InterPro" id="IPR000618">
    <property type="entry name" value="Insect_cuticle"/>
</dbReference>
<sequence length="437" mass="47634">MKPVVLLLAVLSKTFAYHDPDLNYHLSKVQSVQGCGDSGYYYPTPAVQLNAAPQPQSPRFITPNVPAPAPKYNAYSQSTLFQPASKQLTYKTELNHQSPQTFGSESYAQSEQHGYATSEGLSTVSQRTIIPSPTYAQAPIIAKITAAPLHARFTISPAYNIYGSDNIISQHASKTTGSLAKASLNSYSSAQSTGPVVSQVYVAPRARYETSPALKGQVQSSSATSSQYNQGYLSNDYSSTANQYLGQSNYIQEGPLYRAPLQSNNRPSLAYLPAPSPVQPLRTFAAPSYNSQTVIKHSQPTSSLQYSISPSVQYQQYPTQAAKATIVQHSAPSVIQHGQIQLQSALVSNVASSAHATKNVHTEFLENYDANPRYAYEYAVNDPHTGDVKHQKEERDGDVVKGQYSLLEADGSTRTVNYVADWETGFHAVVHNSKDKH</sequence>